<dbReference type="Proteomes" id="UP000749646">
    <property type="component" value="Unassembled WGS sequence"/>
</dbReference>
<gene>
    <name evidence="2" type="primary">NUC1_2</name>
    <name evidence="2" type="ORF">BGZ65_009882</name>
</gene>
<dbReference type="InterPro" id="IPR044925">
    <property type="entry name" value="His-Me_finger_sf"/>
</dbReference>
<dbReference type="SUPFAM" id="SSF54060">
    <property type="entry name" value="His-Me finger endonucleases"/>
    <property type="match status" value="1"/>
</dbReference>
<feature type="domain" description="DNA/RNA non-specific endonuclease/pyrophosphatase/phosphodiesterase" evidence="1">
    <location>
        <begin position="5"/>
        <end position="47"/>
    </location>
</feature>
<dbReference type="GO" id="GO:0046872">
    <property type="term" value="F:metal ion binding"/>
    <property type="evidence" value="ECO:0007669"/>
    <property type="project" value="InterPro"/>
</dbReference>
<dbReference type="InterPro" id="IPR044929">
    <property type="entry name" value="DNA/RNA_non-sp_Endonuclease_sf"/>
</dbReference>
<dbReference type="GO" id="GO:0016787">
    <property type="term" value="F:hydrolase activity"/>
    <property type="evidence" value="ECO:0007669"/>
    <property type="project" value="InterPro"/>
</dbReference>
<accession>A0A9P6JG87</accession>
<dbReference type="GO" id="GO:0003676">
    <property type="term" value="F:nucleic acid binding"/>
    <property type="evidence" value="ECO:0007669"/>
    <property type="project" value="InterPro"/>
</dbReference>
<proteinExistence type="predicted"/>
<evidence type="ECO:0000259" key="1">
    <source>
        <dbReference type="Pfam" id="PF01223"/>
    </source>
</evidence>
<comment type="caution">
    <text evidence="2">The sequence shown here is derived from an EMBL/GenBank/DDBJ whole genome shotgun (WGS) entry which is preliminary data.</text>
</comment>
<dbReference type="Pfam" id="PF01223">
    <property type="entry name" value="Endonuclease_NS"/>
    <property type="match status" value="1"/>
</dbReference>
<reference evidence="2" key="1">
    <citation type="journal article" date="2020" name="Fungal Divers.">
        <title>Resolving the Mortierellaceae phylogeny through synthesis of multi-gene phylogenetics and phylogenomics.</title>
        <authorList>
            <person name="Vandepol N."/>
            <person name="Liber J."/>
            <person name="Desiro A."/>
            <person name="Na H."/>
            <person name="Kennedy M."/>
            <person name="Barry K."/>
            <person name="Grigoriev I.V."/>
            <person name="Miller A.N."/>
            <person name="O'Donnell K."/>
            <person name="Stajich J.E."/>
            <person name="Bonito G."/>
        </authorList>
    </citation>
    <scope>NUCLEOTIDE SEQUENCE</scope>
    <source>
        <strain evidence="2">MES-2147</strain>
    </source>
</reference>
<sequence length="79" mass="8801">GQGDMAVGAFVLPNDTIRNDVPLTSFQVPIEAVEKATGLKFFETLERKALKNLCKDTECKVMMNLKYLNDKDQKALPAQ</sequence>
<name>A0A9P6JG87_9FUNG</name>
<dbReference type="Gene3D" id="3.40.570.10">
    <property type="entry name" value="Extracellular Endonuclease, subunit A"/>
    <property type="match status" value="1"/>
</dbReference>
<evidence type="ECO:0000313" key="2">
    <source>
        <dbReference type="EMBL" id="KAF9972325.1"/>
    </source>
</evidence>
<dbReference type="OrthoDB" id="5418055at2759"/>
<dbReference type="InterPro" id="IPR001604">
    <property type="entry name" value="Endo_G_ENPP1-like_dom"/>
</dbReference>
<evidence type="ECO:0000313" key="3">
    <source>
        <dbReference type="Proteomes" id="UP000749646"/>
    </source>
</evidence>
<dbReference type="AlphaFoldDB" id="A0A9P6JG87"/>
<organism evidence="2 3">
    <name type="scientific">Modicella reniformis</name>
    <dbReference type="NCBI Taxonomy" id="1440133"/>
    <lineage>
        <taxon>Eukaryota</taxon>
        <taxon>Fungi</taxon>
        <taxon>Fungi incertae sedis</taxon>
        <taxon>Mucoromycota</taxon>
        <taxon>Mortierellomycotina</taxon>
        <taxon>Mortierellomycetes</taxon>
        <taxon>Mortierellales</taxon>
        <taxon>Mortierellaceae</taxon>
        <taxon>Modicella</taxon>
    </lineage>
</organism>
<keyword evidence="3" id="KW-1185">Reference proteome</keyword>
<dbReference type="EMBL" id="JAAAHW010004678">
    <property type="protein sequence ID" value="KAF9972325.1"/>
    <property type="molecule type" value="Genomic_DNA"/>
</dbReference>
<protein>
    <submittedName>
        <fullName evidence="2">Nuclease</fullName>
    </submittedName>
</protein>
<feature type="non-terminal residue" evidence="2">
    <location>
        <position position="1"/>
    </location>
</feature>